<feature type="domain" description="Thiolase C-terminal" evidence="11">
    <location>
        <begin position="296"/>
        <end position="434"/>
    </location>
</feature>
<evidence type="ECO:0000256" key="9">
    <source>
        <dbReference type="RuleBase" id="RU003557"/>
    </source>
</evidence>
<dbReference type="EC" id="2.3.1.16" evidence="8"/>
<evidence type="ECO:0000256" key="8">
    <source>
        <dbReference type="HAMAP-Rule" id="MF_01618"/>
    </source>
</evidence>
<name>A0ABS5V7C0_9GAMM</name>
<evidence type="ECO:0000256" key="7">
    <source>
        <dbReference type="ARBA" id="ARBA00023315"/>
    </source>
</evidence>
<dbReference type="CDD" id="cd00751">
    <property type="entry name" value="thiolase"/>
    <property type="match status" value="1"/>
</dbReference>
<evidence type="ECO:0000256" key="1">
    <source>
        <dbReference type="ARBA" id="ARBA00010982"/>
    </source>
</evidence>
<gene>
    <name evidence="8 12" type="primary">fadI</name>
    <name evidence="12" type="ORF">KJI95_17650</name>
</gene>
<dbReference type="InterPro" id="IPR020610">
    <property type="entry name" value="Thiolase_AS"/>
</dbReference>
<dbReference type="PANTHER" id="PTHR42689">
    <property type="entry name" value="ACETYL-COA ACYLTRANSFERASE FADA2 (3-KETOACYL-COA THIOLASE) (BETA-KETOTHIOLASE)-RELATED"/>
    <property type="match status" value="1"/>
</dbReference>
<keyword evidence="7 8" id="KW-0012">Acyltransferase</keyword>
<protein>
    <recommendedName>
        <fullName evidence="8">3-ketoacyl-CoA thiolase</fullName>
        <ecNumber evidence="8">2.3.1.16</ecNumber>
    </recommendedName>
    <alternativeName>
        <fullName evidence="8">ACSs</fullName>
    </alternativeName>
    <alternativeName>
        <fullName evidence="8">Acetyl-CoA acyltransferase</fullName>
    </alternativeName>
    <alternativeName>
        <fullName evidence="8">Acyl-CoA ligase</fullName>
    </alternativeName>
    <alternativeName>
        <fullName evidence="8">Beta-ketothiolase</fullName>
    </alternativeName>
    <alternativeName>
        <fullName evidence="8">Fatty acid oxidation complex subunit beta</fullName>
    </alternativeName>
</protein>
<dbReference type="HAMAP" id="MF_01618">
    <property type="entry name" value="FadI"/>
    <property type="match status" value="1"/>
</dbReference>
<dbReference type="RefSeq" id="WP_214508522.1">
    <property type="nucleotide sequence ID" value="NZ_JAHEPS010000010.1"/>
</dbReference>
<organism evidence="12 13">
    <name type="scientific">Shewanella jiangmenensis</name>
    <dbReference type="NCBI Taxonomy" id="2837387"/>
    <lineage>
        <taxon>Bacteria</taxon>
        <taxon>Pseudomonadati</taxon>
        <taxon>Pseudomonadota</taxon>
        <taxon>Gammaproteobacteria</taxon>
        <taxon>Alteromonadales</taxon>
        <taxon>Shewanellaceae</taxon>
        <taxon>Shewanella</taxon>
    </lineage>
</organism>
<dbReference type="NCBIfam" id="TIGR01930">
    <property type="entry name" value="AcCoA-C-Actrans"/>
    <property type="match status" value="1"/>
</dbReference>
<dbReference type="InterPro" id="IPR050521">
    <property type="entry name" value="3-ketoacyl-CoA_Thiolase"/>
</dbReference>
<dbReference type="InterPro" id="IPR020616">
    <property type="entry name" value="Thiolase_N"/>
</dbReference>
<dbReference type="EMBL" id="JAHEPS010000010">
    <property type="protein sequence ID" value="MBT1446322.1"/>
    <property type="molecule type" value="Genomic_DNA"/>
</dbReference>
<dbReference type="InterPro" id="IPR020613">
    <property type="entry name" value="Thiolase_CS"/>
</dbReference>
<comment type="pathway">
    <text evidence="8">Lipid metabolism; fatty acid beta-oxidation.</text>
</comment>
<evidence type="ECO:0000256" key="5">
    <source>
        <dbReference type="ARBA" id="ARBA00022963"/>
    </source>
</evidence>
<evidence type="ECO:0000259" key="11">
    <source>
        <dbReference type="Pfam" id="PF02803"/>
    </source>
</evidence>
<feature type="active site" description="Proton acceptor" evidence="8">
    <location>
        <position position="422"/>
    </location>
</feature>
<comment type="catalytic activity">
    <reaction evidence="8">
        <text>an acyl-CoA + acetyl-CoA = a 3-oxoacyl-CoA + CoA</text>
        <dbReference type="Rhea" id="RHEA:21564"/>
        <dbReference type="ChEBI" id="CHEBI:57287"/>
        <dbReference type="ChEBI" id="CHEBI:57288"/>
        <dbReference type="ChEBI" id="CHEBI:58342"/>
        <dbReference type="ChEBI" id="CHEBI:90726"/>
        <dbReference type="EC" id="2.3.1.16"/>
    </reaction>
</comment>
<dbReference type="Gene3D" id="3.40.47.10">
    <property type="match status" value="1"/>
</dbReference>
<dbReference type="PIRSF" id="PIRSF000429">
    <property type="entry name" value="Ac-CoA_Ac_transf"/>
    <property type="match status" value="1"/>
</dbReference>
<dbReference type="InterPro" id="IPR012806">
    <property type="entry name" value="Ac-CoA_C-AcTrfase_FadI"/>
</dbReference>
<comment type="subcellular location">
    <subcellularLocation>
        <location evidence="8">Cytoplasm</location>
    </subcellularLocation>
</comment>
<dbReference type="SUPFAM" id="SSF53901">
    <property type="entry name" value="Thiolase-like"/>
    <property type="match status" value="2"/>
</dbReference>
<dbReference type="PROSITE" id="PS00737">
    <property type="entry name" value="THIOLASE_2"/>
    <property type="match status" value="1"/>
</dbReference>
<keyword evidence="6 8" id="KW-0443">Lipid metabolism</keyword>
<keyword evidence="4 8" id="KW-0276">Fatty acid metabolism</keyword>
<dbReference type="InterPro" id="IPR002155">
    <property type="entry name" value="Thiolase"/>
</dbReference>
<keyword evidence="2 8" id="KW-0963">Cytoplasm</keyword>
<keyword evidence="5 8" id="KW-0442">Lipid degradation</keyword>
<comment type="function">
    <text evidence="8">Catalyzes the final step of fatty acid oxidation in which acetyl-CoA is released and the CoA ester of a fatty acid two carbons shorter is formed.</text>
</comment>
<dbReference type="GO" id="GO:0003988">
    <property type="term" value="F:acetyl-CoA C-acyltransferase activity"/>
    <property type="evidence" value="ECO:0007669"/>
    <property type="project" value="UniProtKB-EC"/>
</dbReference>
<dbReference type="Proteomes" id="UP001195903">
    <property type="component" value="Unassembled WGS sequence"/>
</dbReference>
<accession>A0ABS5V7C0</accession>
<evidence type="ECO:0000256" key="4">
    <source>
        <dbReference type="ARBA" id="ARBA00022832"/>
    </source>
</evidence>
<dbReference type="Pfam" id="PF02803">
    <property type="entry name" value="Thiolase_C"/>
    <property type="match status" value="1"/>
</dbReference>
<keyword evidence="13" id="KW-1185">Reference proteome</keyword>
<keyword evidence="3 8" id="KW-0808">Transferase</keyword>
<evidence type="ECO:0000256" key="2">
    <source>
        <dbReference type="ARBA" id="ARBA00022490"/>
    </source>
</evidence>
<comment type="caution">
    <text evidence="12">The sequence shown here is derived from an EMBL/GenBank/DDBJ whole genome shotgun (WGS) entry which is preliminary data.</text>
</comment>
<feature type="active site" description="Proton acceptor" evidence="8">
    <location>
        <position position="392"/>
    </location>
</feature>
<dbReference type="PROSITE" id="PS00099">
    <property type="entry name" value="THIOLASE_3"/>
    <property type="match status" value="1"/>
</dbReference>
<dbReference type="PANTHER" id="PTHR42689:SF1">
    <property type="entry name" value="ACETYL-COA ACYLTRANSFERASE FADA2 (3-KETOACYL-COA THIOLASE) (BETA-KETOTHIOLASE)-RELATED"/>
    <property type="match status" value="1"/>
</dbReference>
<reference evidence="12 13" key="1">
    <citation type="submission" date="2021-05" db="EMBL/GenBank/DDBJ databases">
        <title>Shewanella sp. JM162201.</title>
        <authorList>
            <person name="Xu S."/>
            <person name="Li A."/>
        </authorList>
    </citation>
    <scope>NUCLEOTIDE SEQUENCE [LARGE SCALE GENOMIC DNA]</scope>
    <source>
        <strain evidence="12 13">JM162201</strain>
    </source>
</reference>
<feature type="active site" description="Acyl-thioester intermediate" evidence="8">
    <location>
        <position position="99"/>
    </location>
</feature>
<dbReference type="NCBIfam" id="NF006516">
    <property type="entry name" value="PRK08963.1"/>
    <property type="match status" value="1"/>
</dbReference>
<evidence type="ECO:0000259" key="10">
    <source>
        <dbReference type="Pfam" id="PF00108"/>
    </source>
</evidence>
<evidence type="ECO:0000256" key="3">
    <source>
        <dbReference type="ARBA" id="ARBA00022679"/>
    </source>
</evidence>
<dbReference type="InterPro" id="IPR020617">
    <property type="entry name" value="Thiolase_C"/>
</dbReference>
<proteinExistence type="inferred from homology"/>
<feature type="domain" description="Thiolase N-terminal" evidence="10">
    <location>
        <begin position="15"/>
        <end position="287"/>
    </location>
</feature>
<evidence type="ECO:0000313" key="12">
    <source>
        <dbReference type="EMBL" id="MBT1446322.1"/>
    </source>
</evidence>
<dbReference type="InterPro" id="IPR016039">
    <property type="entry name" value="Thiolase-like"/>
</dbReference>
<dbReference type="Pfam" id="PF00108">
    <property type="entry name" value="Thiolase_N"/>
    <property type="match status" value="1"/>
</dbReference>
<sequence length="436" mass="46277">MSDRQQVTNARGERIAIVAGLRTPFAKQATAFHGVSALDMGKMVVNELLSRSELDPKLVEQLVYGQVVLMPAAPNIAREIVLGTGMNVGTDAYSVTRACATSFQSTVNIAESIMTGNIEVGIAGGADSSSVLPIGVSKKLAHALVDLTKARTFGQKLAIFRRLGLKDLLPVPPAVAEYSTGLSMGQTAEQMAKTHGISRADQDALAHRSHTLAAETWASGVLKSEVMVAHVPPYNQFIEKDNNIRENSELGSYAKLRPVFDKKHGSVTAANSTPLTDGASAILLMSEGKAKALGYTPIGYIKSYAFSAIDVWEDMLMGPSYATPLALKRAGMQLEDLTLIEMHEAFAAQALANMKMFASKKFAEEKLGQSRAIGDIDMSRFNVLGGSLAYGHPFAATGARLITQMCNELKRRGGGVGLTTACAAGGLGAAMILEVE</sequence>
<comment type="subunit">
    <text evidence="8">Heterotetramer of two alpha chains (FadJ) and two beta chains (FadI).</text>
</comment>
<evidence type="ECO:0000313" key="13">
    <source>
        <dbReference type="Proteomes" id="UP001195903"/>
    </source>
</evidence>
<dbReference type="NCBIfam" id="TIGR02446">
    <property type="entry name" value="FadI"/>
    <property type="match status" value="1"/>
</dbReference>
<comment type="similarity">
    <text evidence="1 8 9">Belongs to the thiolase-like superfamily. Thiolase family.</text>
</comment>
<evidence type="ECO:0000256" key="6">
    <source>
        <dbReference type="ARBA" id="ARBA00023098"/>
    </source>
</evidence>